<feature type="domain" description="4'-phosphopantetheinyl transferase" evidence="9">
    <location>
        <begin position="6"/>
        <end position="119"/>
    </location>
</feature>
<dbReference type="Gene3D" id="3.90.470.20">
    <property type="entry name" value="4'-phosphopantetheinyl transferase domain"/>
    <property type="match status" value="1"/>
</dbReference>
<dbReference type="EMBL" id="JARYZI010000003">
    <property type="protein sequence ID" value="MDH8677698.1"/>
    <property type="molecule type" value="Genomic_DNA"/>
</dbReference>
<evidence type="ECO:0000256" key="6">
    <source>
        <dbReference type="ARBA" id="ARBA00023098"/>
    </source>
</evidence>
<dbReference type="EC" id="2.7.8.7" evidence="8"/>
<keyword evidence="7 8" id="KW-0275">Fatty acid biosynthesis</keyword>
<dbReference type="HAMAP" id="MF_00101">
    <property type="entry name" value="AcpS"/>
    <property type="match status" value="1"/>
</dbReference>
<keyword evidence="3 8" id="KW-0479">Metal-binding</keyword>
<evidence type="ECO:0000256" key="3">
    <source>
        <dbReference type="ARBA" id="ARBA00022723"/>
    </source>
</evidence>
<evidence type="ECO:0000256" key="5">
    <source>
        <dbReference type="ARBA" id="ARBA00022842"/>
    </source>
</evidence>
<evidence type="ECO:0000313" key="10">
    <source>
        <dbReference type="EMBL" id="MDH8677698.1"/>
    </source>
</evidence>
<comment type="similarity">
    <text evidence="8">Belongs to the P-Pant transferase superfamily. AcpS family.</text>
</comment>
<dbReference type="GO" id="GO:0008897">
    <property type="term" value="F:holo-[acyl-carrier-protein] synthase activity"/>
    <property type="evidence" value="ECO:0007669"/>
    <property type="project" value="UniProtKB-EC"/>
</dbReference>
<dbReference type="InterPro" id="IPR008278">
    <property type="entry name" value="4-PPantetheinyl_Trfase_dom"/>
</dbReference>
<accession>A0ABT6NB99</accession>
<keyword evidence="4 8" id="KW-0276">Fatty acid metabolism</keyword>
<dbReference type="Proteomes" id="UP001158045">
    <property type="component" value="Unassembled WGS sequence"/>
</dbReference>
<keyword evidence="1 8" id="KW-0444">Lipid biosynthesis</keyword>
<comment type="catalytic activity">
    <reaction evidence="8">
        <text>apo-[ACP] + CoA = holo-[ACP] + adenosine 3',5'-bisphosphate + H(+)</text>
        <dbReference type="Rhea" id="RHEA:12068"/>
        <dbReference type="Rhea" id="RHEA-COMP:9685"/>
        <dbReference type="Rhea" id="RHEA-COMP:9690"/>
        <dbReference type="ChEBI" id="CHEBI:15378"/>
        <dbReference type="ChEBI" id="CHEBI:29999"/>
        <dbReference type="ChEBI" id="CHEBI:57287"/>
        <dbReference type="ChEBI" id="CHEBI:58343"/>
        <dbReference type="ChEBI" id="CHEBI:64479"/>
        <dbReference type="EC" id="2.7.8.7"/>
    </reaction>
</comment>
<dbReference type="RefSeq" id="WP_281093517.1">
    <property type="nucleotide sequence ID" value="NZ_JARYZI010000003.1"/>
</dbReference>
<feature type="binding site" evidence="8">
    <location>
        <position position="56"/>
    </location>
    <ligand>
        <name>Mg(2+)</name>
        <dbReference type="ChEBI" id="CHEBI:18420"/>
    </ligand>
</feature>
<dbReference type="InterPro" id="IPR004568">
    <property type="entry name" value="Ppantetheine-prot_Trfase_dom"/>
</dbReference>
<comment type="function">
    <text evidence="8">Transfers the 4'-phosphopantetheine moiety from coenzyme A to a Ser of acyl-carrier-protein.</text>
</comment>
<keyword evidence="2 8" id="KW-0808">Transferase</keyword>
<keyword evidence="8" id="KW-0963">Cytoplasm</keyword>
<dbReference type="Pfam" id="PF01648">
    <property type="entry name" value="ACPS"/>
    <property type="match status" value="1"/>
</dbReference>
<name>A0ABT6NB99_9FIRM</name>
<evidence type="ECO:0000256" key="2">
    <source>
        <dbReference type="ARBA" id="ARBA00022679"/>
    </source>
</evidence>
<dbReference type="InterPro" id="IPR037143">
    <property type="entry name" value="4-PPantetheinyl_Trfase_dom_sf"/>
</dbReference>
<dbReference type="SUPFAM" id="SSF56214">
    <property type="entry name" value="4'-phosphopantetheinyl transferase"/>
    <property type="match status" value="1"/>
</dbReference>
<organism evidence="10 11">
    <name type="scientific">Fusibacter bizertensis</name>
    <dbReference type="NCBI Taxonomy" id="1488331"/>
    <lineage>
        <taxon>Bacteria</taxon>
        <taxon>Bacillati</taxon>
        <taxon>Bacillota</taxon>
        <taxon>Clostridia</taxon>
        <taxon>Eubacteriales</taxon>
        <taxon>Eubacteriales Family XII. Incertae Sedis</taxon>
        <taxon>Fusibacter</taxon>
    </lineage>
</organism>
<dbReference type="NCBIfam" id="TIGR00556">
    <property type="entry name" value="pantethn_trn"/>
    <property type="match status" value="1"/>
</dbReference>
<keyword evidence="5 8" id="KW-0460">Magnesium</keyword>
<keyword evidence="6 8" id="KW-0443">Lipid metabolism</keyword>
<evidence type="ECO:0000256" key="8">
    <source>
        <dbReference type="HAMAP-Rule" id="MF_00101"/>
    </source>
</evidence>
<reference evidence="10 11" key="1">
    <citation type="submission" date="2023-04" db="EMBL/GenBank/DDBJ databases">
        <title>Fusibacter bizertensis strain WBS, isolated from littoral bottom sediments of the Arctic seas - biochemical and genomic analysis.</title>
        <authorList>
            <person name="Brioukhanov A.L."/>
        </authorList>
    </citation>
    <scope>NUCLEOTIDE SEQUENCE [LARGE SCALE GENOMIC DNA]</scope>
    <source>
        <strain evidence="10 11">WBS</strain>
    </source>
</reference>
<comment type="subcellular location">
    <subcellularLocation>
        <location evidence="8">Cytoplasm</location>
    </subcellularLocation>
</comment>
<comment type="cofactor">
    <cofactor evidence="8">
        <name>Mg(2+)</name>
        <dbReference type="ChEBI" id="CHEBI:18420"/>
    </cofactor>
</comment>
<gene>
    <name evidence="8 10" type="primary">acpS</name>
    <name evidence="10" type="ORF">QE109_06045</name>
</gene>
<evidence type="ECO:0000256" key="7">
    <source>
        <dbReference type="ARBA" id="ARBA00023160"/>
    </source>
</evidence>
<sequence>MIYGNGVDIVEIKRFKEILERNPRFLTRNFSDDENQLFKEKQMKVETIAAGFAAKEAISKAFGTGIRGFNLIDIVVLRNEMGKPIVVLEGNAKTIAESLGITAIELSISHSKDYAVAFAIALSL</sequence>
<comment type="caution">
    <text evidence="10">The sequence shown here is derived from an EMBL/GenBank/DDBJ whole genome shotgun (WGS) entry which is preliminary data.</text>
</comment>
<protein>
    <recommendedName>
        <fullName evidence="8">Holo-[acyl-carrier-protein] synthase</fullName>
        <shortName evidence="8">Holo-ACP synthase</shortName>
        <ecNumber evidence="8">2.7.8.7</ecNumber>
    </recommendedName>
    <alternativeName>
        <fullName evidence="8">4'-phosphopantetheinyl transferase AcpS</fullName>
    </alternativeName>
</protein>
<evidence type="ECO:0000256" key="4">
    <source>
        <dbReference type="ARBA" id="ARBA00022832"/>
    </source>
</evidence>
<evidence type="ECO:0000259" key="9">
    <source>
        <dbReference type="Pfam" id="PF01648"/>
    </source>
</evidence>
<proteinExistence type="inferred from homology"/>
<dbReference type="NCBIfam" id="TIGR00516">
    <property type="entry name" value="acpS"/>
    <property type="match status" value="1"/>
</dbReference>
<keyword evidence="11" id="KW-1185">Reference proteome</keyword>
<feature type="binding site" evidence="8">
    <location>
        <position position="8"/>
    </location>
    <ligand>
        <name>Mg(2+)</name>
        <dbReference type="ChEBI" id="CHEBI:18420"/>
    </ligand>
</feature>
<evidence type="ECO:0000256" key="1">
    <source>
        <dbReference type="ARBA" id="ARBA00022516"/>
    </source>
</evidence>
<evidence type="ECO:0000313" key="11">
    <source>
        <dbReference type="Proteomes" id="UP001158045"/>
    </source>
</evidence>
<dbReference type="InterPro" id="IPR002582">
    <property type="entry name" value="ACPS"/>
</dbReference>